<keyword evidence="6" id="KW-1185">Reference proteome</keyword>
<sequence>MKNNSLFEHINLNHCSMVFRHRDTPMANYYHWHQCLEIIYISNGYGLVIVDNQQYTAKPGRIFIFPPFKLHKIQIEGNQKHPYNRTIIHLDQIQILNALTPFPRIHKIFNFISSDLSQAQAYDLSDNTEYIKAIFKNFESVNNGTDYPLNEVIILIMQIMNIIPESTEKFIKNDSSISTRIMNWIGEHYSERLTLELISRELGYSPNYISKIFKNQTGGTIQEYIICSRIKHSCDLLQTTDLTISQVAETVGFRDVTYFITRFKKLMIHTPFQYKKNTQKMLNS</sequence>
<dbReference type="EMBL" id="JALIGE010000072">
    <property type="protein sequence ID" value="MCS2161557.1"/>
    <property type="molecule type" value="Genomic_DNA"/>
</dbReference>
<reference evidence="5 6" key="1">
    <citation type="submission" date="2022-04" db="EMBL/GenBank/DDBJ databases">
        <title>Proposal of a three novel species of Scandinavium, Scandinavium hiltneri, Scandinavium manionii, Scandinavium tedordense.</title>
        <authorList>
            <person name="Maddock D.W."/>
            <person name="Brady C.L."/>
            <person name="Denman S."/>
            <person name="Arnold D."/>
        </authorList>
    </citation>
    <scope>NUCLEOTIDE SEQUENCE [LARGE SCALE GENOMIC DNA]</scope>
    <source>
        <strain evidence="5 6">H11S7</strain>
    </source>
</reference>
<keyword evidence="3" id="KW-0804">Transcription</keyword>
<evidence type="ECO:0000256" key="1">
    <source>
        <dbReference type="ARBA" id="ARBA00023015"/>
    </source>
</evidence>
<gene>
    <name evidence="5" type="ORF">MUU47_10580</name>
</gene>
<feature type="domain" description="HTH araC/xylS-type" evidence="4">
    <location>
        <begin position="179"/>
        <end position="277"/>
    </location>
</feature>
<dbReference type="SUPFAM" id="SSF51215">
    <property type="entry name" value="Regulatory protein AraC"/>
    <property type="match status" value="1"/>
</dbReference>
<name>A0ABT2E0Z6_9ENTR</name>
<dbReference type="PROSITE" id="PS01124">
    <property type="entry name" value="HTH_ARAC_FAMILY_2"/>
    <property type="match status" value="1"/>
</dbReference>
<organism evidence="5 6">
    <name type="scientific">Scandinavium hiltneri</name>
    <dbReference type="NCBI Taxonomy" id="2926519"/>
    <lineage>
        <taxon>Bacteria</taxon>
        <taxon>Pseudomonadati</taxon>
        <taxon>Pseudomonadota</taxon>
        <taxon>Gammaproteobacteria</taxon>
        <taxon>Enterobacterales</taxon>
        <taxon>Enterobacteriaceae</taxon>
        <taxon>Scandinavium</taxon>
    </lineage>
</organism>
<dbReference type="InterPro" id="IPR018060">
    <property type="entry name" value="HTH_AraC"/>
</dbReference>
<dbReference type="SMART" id="SM00342">
    <property type="entry name" value="HTH_ARAC"/>
    <property type="match status" value="1"/>
</dbReference>
<dbReference type="Gene3D" id="1.10.10.60">
    <property type="entry name" value="Homeodomain-like"/>
    <property type="match status" value="2"/>
</dbReference>
<evidence type="ECO:0000256" key="3">
    <source>
        <dbReference type="ARBA" id="ARBA00023163"/>
    </source>
</evidence>
<keyword evidence="1" id="KW-0805">Transcription regulation</keyword>
<keyword evidence="2" id="KW-0238">DNA-binding</keyword>
<dbReference type="InterPro" id="IPR014710">
    <property type="entry name" value="RmlC-like_jellyroll"/>
</dbReference>
<dbReference type="RefSeq" id="WP_258988156.1">
    <property type="nucleotide sequence ID" value="NZ_JALIGE010000072.1"/>
</dbReference>
<dbReference type="PANTHER" id="PTHR43280:SF28">
    <property type="entry name" value="HTH-TYPE TRANSCRIPTIONAL ACTIVATOR RHAS"/>
    <property type="match status" value="1"/>
</dbReference>
<dbReference type="Proteomes" id="UP001205357">
    <property type="component" value="Unassembled WGS sequence"/>
</dbReference>
<evidence type="ECO:0000313" key="6">
    <source>
        <dbReference type="Proteomes" id="UP001205357"/>
    </source>
</evidence>
<evidence type="ECO:0000259" key="4">
    <source>
        <dbReference type="PROSITE" id="PS01124"/>
    </source>
</evidence>
<evidence type="ECO:0000313" key="5">
    <source>
        <dbReference type="EMBL" id="MCS2161557.1"/>
    </source>
</evidence>
<proteinExistence type="predicted"/>
<dbReference type="InterPro" id="IPR037923">
    <property type="entry name" value="HTH-like"/>
</dbReference>
<comment type="caution">
    <text evidence="5">The sequence shown here is derived from an EMBL/GenBank/DDBJ whole genome shotgun (WGS) entry which is preliminary data.</text>
</comment>
<dbReference type="Pfam" id="PF12833">
    <property type="entry name" value="HTH_18"/>
    <property type="match status" value="1"/>
</dbReference>
<protein>
    <submittedName>
        <fullName evidence="5">AraC family transcriptional regulator</fullName>
    </submittedName>
</protein>
<dbReference type="SUPFAM" id="SSF46689">
    <property type="entry name" value="Homeodomain-like"/>
    <property type="match status" value="2"/>
</dbReference>
<accession>A0ABT2E0Z6</accession>
<dbReference type="InterPro" id="IPR003313">
    <property type="entry name" value="AraC-bd"/>
</dbReference>
<evidence type="ECO:0000256" key="2">
    <source>
        <dbReference type="ARBA" id="ARBA00023125"/>
    </source>
</evidence>
<dbReference type="InterPro" id="IPR009057">
    <property type="entry name" value="Homeodomain-like_sf"/>
</dbReference>
<dbReference type="PANTHER" id="PTHR43280">
    <property type="entry name" value="ARAC-FAMILY TRANSCRIPTIONAL REGULATOR"/>
    <property type="match status" value="1"/>
</dbReference>
<dbReference type="Gene3D" id="2.60.120.10">
    <property type="entry name" value="Jelly Rolls"/>
    <property type="match status" value="1"/>
</dbReference>
<dbReference type="Pfam" id="PF02311">
    <property type="entry name" value="AraC_binding"/>
    <property type="match status" value="1"/>
</dbReference>